<feature type="transmembrane region" description="Helical" evidence="6">
    <location>
        <begin position="436"/>
        <end position="457"/>
    </location>
</feature>
<dbReference type="PROSITE" id="PS50850">
    <property type="entry name" value="MFS"/>
    <property type="match status" value="1"/>
</dbReference>
<evidence type="ECO:0000256" key="5">
    <source>
        <dbReference type="ARBA" id="ARBA00023136"/>
    </source>
</evidence>
<dbReference type="InterPro" id="IPR020846">
    <property type="entry name" value="MFS_dom"/>
</dbReference>
<dbReference type="PRINTS" id="PR01036">
    <property type="entry name" value="TCRTETB"/>
</dbReference>
<feature type="transmembrane region" description="Helical" evidence="6">
    <location>
        <begin position="51"/>
        <end position="70"/>
    </location>
</feature>
<evidence type="ECO:0000256" key="1">
    <source>
        <dbReference type="ARBA" id="ARBA00004651"/>
    </source>
</evidence>
<keyword evidence="5 6" id="KW-0472">Membrane</keyword>
<evidence type="ECO:0000256" key="4">
    <source>
        <dbReference type="ARBA" id="ARBA00022989"/>
    </source>
</evidence>
<keyword evidence="3 6" id="KW-0812">Transmembrane</keyword>
<protein>
    <submittedName>
        <fullName evidence="8">MFS transporter</fullName>
    </submittedName>
</protein>
<dbReference type="AlphaFoldDB" id="A0AAU9D5C2"/>
<evidence type="ECO:0000259" key="7">
    <source>
        <dbReference type="PROSITE" id="PS50850"/>
    </source>
</evidence>
<evidence type="ECO:0000256" key="6">
    <source>
        <dbReference type="SAM" id="Phobius"/>
    </source>
</evidence>
<feature type="transmembrane region" description="Helical" evidence="6">
    <location>
        <begin position="394"/>
        <end position="416"/>
    </location>
</feature>
<feature type="transmembrane region" description="Helical" evidence="6">
    <location>
        <begin position="355"/>
        <end position="373"/>
    </location>
</feature>
<evidence type="ECO:0000256" key="3">
    <source>
        <dbReference type="ARBA" id="ARBA00022692"/>
    </source>
</evidence>
<sequence length="461" mass="49218">MQEKKLNKKVIMSIVAAGIMSFCGVLVETAMNITFPTLMKDFKVDTQTVQWMTTGCLLVIAMVVPLSAILKKNFSTKGIFLSANLLFMFGVVIDAVAKDFTLLLIGRMIQGIGTGLALPLMFNIILEQVPSNKIGLMMGIGSLITAIAPAIGPTYGGLIVNGLGWRFIFVLLLPILIISLIMGSYSITQVSKIKKTPVDILGIISIILLFGGLILGFSNLGSMSIFSLEVGGSWIVGILGLVLLIYRNKVATPIINLDVLKNKRYAGHVISFFFIQLCSLGISFILPNYIQLVNHQSATVAGLIVLPGAAMGAVLAPISGQILDRLGARKPILFGASISVIALILFTIFSRNLNLTWTLIIYFIYMSGIGFAFGNIMTSGLQNLTLDEQADGNAILTTLQQFAGASGTSIVAAIIAQSQNQKGVNIAVSTANGAHNAFIVLLVLGLLALIILSRVVVNQKK</sequence>
<dbReference type="GO" id="GO:0005886">
    <property type="term" value="C:plasma membrane"/>
    <property type="evidence" value="ECO:0007669"/>
    <property type="project" value="UniProtKB-SubCell"/>
</dbReference>
<feature type="transmembrane region" description="Helical" evidence="6">
    <location>
        <begin position="103"/>
        <end position="122"/>
    </location>
</feature>
<feature type="transmembrane region" description="Helical" evidence="6">
    <location>
        <begin position="265"/>
        <end position="286"/>
    </location>
</feature>
<dbReference type="Proteomes" id="UP001321861">
    <property type="component" value="Chromosome"/>
</dbReference>
<comment type="subcellular location">
    <subcellularLocation>
        <location evidence="1">Cell membrane</location>
        <topology evidence="1">Multi-pass membrane protein</topology>
    </subcellularLocation>
</comment>
<organism evidence="8 9">
    <name type="scientific">Xylocopilactobacillus apicola</name>
    <dbReference type="NCBI Taxonomy" id="2932184"/>
    <lineage>
        <taxon>Bacteria</taxon>
        <taxon>Bacillati</taxon>
        <taxon>Bacillota</taxon>
        <taxon>Bacilli</taxon>
        <taxon>Lactobacillales</taxon>
        <taxon>Lactobacillaceae</taxon>
        <taxon>Xylocopilactobacillus</taxon>
    </lineage>
</organism>
<evidence type="ECO:0000313" key="9">
    <source>
        <dbReference type="Proteomes" id="UP001321861"/>
    </source>
</evidence>
<keyword evidence="2" id="KW-0813">Transport</keyword>
<feature type="transmembrane region" description="Helical" evidence="6">
    <location>
        <begin position="167"/>
        <end position="188"/>
    </location>
</feature>
<feature type="transmembrane region" description="Helical" evidence="6">
    <location>
        <begin position="12"/>
        <end position="31"/>
    </location>
</feature>
<feature type="transmembrane region" description="Helical" evidence="6">
    <location>
        <begin position="79"/>
        <end position="97"/>
    </location>
</feature>
<feature type="transmembrane region" description="Helical" evidence="6">
    <location>
        <begin position="224"/>
        <end position="245"/>
    </location>
</feature>
<feature type="transmembrane region" description="Helical" evidence="6">
    <location>
        <begin position="200"/>
        <end position="218"/>
    </location>
</feature>
<dbReference type="PANTHER" id="PTHR42718">
    <property type="entry name" value="MAJOR FACILITATOR SUPERFAMILY MULTIDRUG TRANSPORTER MFSC"/>
    <property type="match status" value="1"/>
</dbReference>
<dbReference type="InterPro" id="IPR036259">
    <property type="entry name" value="MFS_trans_sf"/>
</dbReference>
<name>A0AAU9D5C2_9LACO</name>
<evidence type="ECO:0000256" key="2">
    <source>
        <dbReference type="ARBA" id="ARBA00022448"/>
    </source>
</evidence>
<evidence type="ECO:0000313" key="8">
    <source>
        <dbReference type="EMBL" id="BDR58693.1"/>
    </source>
</evidence>
<dbReference type="Gene3D" id="1.20.1250.20">
    <property type="entry name" value="MFS general substrate transporter like domains"/>
    <property type="match status" value="1"/>
</dbReference>
<keyword evidence="4 6" id="KW-1133">Transmembrane helix</keyword>
<dbReference type="GO" id="GO:0022857">
    <property type="term" value="F:transmembrane transporter activity"/>
    <property type="evidence" value="ECO:0007669"/>
    <property type="project" value="InterPro"/>
</dbReference>
<keyword evidence="9" id="KW-1185">Reference proteome</keyword>
<feature type="transmembrane region" description="Helical" evidence="6">
    <location>
        <begin position="332"/>
        <end position="349"/>
    </location>
</feature>
<dbReference type="KEGG" id="xap:XA3_11340"/>
<dbReference type="RefSeq" id="WP_317636563.1">
    <property type="nucleotide sequence ID" value="NZ_AP026802.1"/>
</dbReference>
<accession>A0AAU9D5C2</accession>
<feature type="transmembrane region" description="Helical" evidence="6">
    <location>
        <begin position="134"/>
        <end position="155"/>
    </location>
</feature>
<dbReference type="PANTHER" id="PTHR42718:SF9">
    <property type="entry name" value="MAJOR FACILITATOR SUPERFAMILY MULTIDRUG TRANSPORTER MFSC"/>
    <property type="match status" value="1"/>
</dbReference>
<dbReference type="Gene3D" id="1.20.1720.10">
    <property type="entry name" value="Multidrug resistance protein D"/>
    <property type="match status" value="1"/>
</dbReference>
<dbReference type="SUPFAM" id="SSF103473">
    <property type="entry name" value="MFS general substrate transporter"/>
    <property type="match status" value="1"/>
</dbReference>
<proteinExistence type="predicted"/>
<reference evidence="8 9" key="1">
    <citation type="journal article" date="2023" name="Microbiol. Spectr.">
        <title>Symbiosis of Carpenter Bees with Uncharacterized Lactic Acid Bacteria Showing NAD Auxotrophy.</title>
        <authorList>
            <person name="Kawasaki S."/>
            <person name="Ozawa K."/>
            <person name="Mori T."/>
            <person name="Yamamoto A."/>
            <person name="Ito M."/>
            <person name="Ohkuma M."/>
            <person name="Sakamoto M."/>
            <person name="Matsutani M."/>
        </authorList>
    </citation>
    <scope>NUCLEOTIDE SEQUENCE [LARGE SCALE GENOMIC DNA]</scope>
    <source>
        <strain evidence="8 9">XA3</strain>
    </source>
</reference>
<dbReference type="EMBL" id="AP026802">
    <property type="protein sequence ID" value="BDR58693.1"/>
    <property type="molecule type" value="Genomic_DNA"/>
</dbReference>
<feature type="transmembrane region" description="Helical" evidence="6">
    <location>
        <begin position="298"/>
        <end position="320"/>
    </location>
</feature>
<dbReference type="Pfam" id="PF07690">
    <property type="entry name" value="MFS_1"/>
    <property type="match status" value="1"/>
</dbReference>
<dbReference type="InterPro" id="IPR011701">
    <property type="entry name" value="MFS"/>
</dbReference>
<feature type="domain" description="Major facilitator superfamily (MFS) profile" evidence="7">
    <location>
        <begin position="10"/>
        <end position="460"/>
    </location>
</feature>
<gene>
    <name evidence="8" type="ORF">XA3_11340</name>
</gene>